<dbReference type="SUPFAM" id="SSF111369">
    <property type="entry name" value="HlyD-like secretion proteins"/>
    <property type="match status" value="1"/>
</dbReference>
<evidence type="ECO:0000313" key="9">
    <source>
        <dbReference type="Proteomes" id="UP000319148"/>
    </source>
</evidence>
<comment type="subcellular location">
    <subcellularLocation>
        <location evidence="1">Cell envelope</location>
    </subcellularLocation>
</comment>
<dbReference type="PANTHER" id="PTHR32347:SF14">
    <property type="entry name" value="EFFLUX SYSTEM COMPONENT YKNX-RELATED"/>
    <property type="match status" value="1"/>
</dbReference>
<dbReference type="InterPro" id="IPR050465">
    <property type="entry name" value="UPF0194_transport"/>
</dbReference>
<dbReference type="GO" id="GO:0022857">
    <property type="term" value="F:transmembrane transporter activity"/>
    <property type="evidence" value="ECO:0007669"/>
    <property type="project" value="InterPro"/>
</dbReference>
<evidence type="ECO:0000256" key="1">
    <source>
        <dbReference type="ARBA" id="ARBA00004196"/>
    </source>
</evidence>
<gene>
    <name evidence="8" type="ORF">FIV46_02735</name>
</gene>
<evidence type="ECO:0000259" key="5">
    <source>
        <dbReference type="Pfam" id="PF25876"/>
    </source>
</evidence>
<dbReference type="GO" id="GO:0030313">
    <property type="term" value="C:cell envelope"/>
    <property type="evidence" value="ECO:0007669"/>
    <property type="project" value="UniProtKB-SubCell"/>
</dbReference>
<name>A0A501PRD1_9PROT</name>
<comment type="similarity">
    <text evidence="2">Belongs to the membrane fusion protein (MFP) (TC 8.A.1) family.</text>
</comment>
<proteinExistence type="inferred from homology"/>
<feature type="coiled-coil region" evidence="4">
    <location>
        <begin position="101"/>
        <end position="135"/>
    </location>
</feature>
<evidence type="ECO:0000256" key="2">
    <source>
        <dbReference type="ARBA" id="ARBA00009477"/>
    </source>
</evidence>
<dbReference type="PANTHER" id="PTHR32347">
    <property type="entry name" value="EFFLUX SYSTEM COMPONENT YKNX-RELATED"/>
    <property type="match status" value="1"/>
</dbReference>
<feature type="domain" description="YknX-like beta-barrel" evidence="7">
    <location>
        <begin position="238"/>
        <end position="313"/>
    </location>
</feature>
<evidence type="ECO:0000313" key="8">
    <source>
        <dbReference type="EMBL" id="TPD63013.1"/>
    </source>
</evidence>
<dbReference type="Gene3D" id="2.40.30.170">
    <property type="match status" value="1"/>
</dbReference>
<keyword evidence="3 4" id="KW-0175">Coiled coil</keyword>
<reference evidence="9" key="1">
    <citation type="submission" date="2019-06" db="EMBL/GenBank/DDBJ databases">
        <title>The complete genome of Emcibacter congregatus ZYLT.</title>
        <authorList>
            <person name="Zhao Z."/>
        </authorList>
    </citation>
    <scope>NUCLEOTIDE SEQUENCE [LARGE SCALE GENOMIC DNA]</scope>
    <source>
        <strain evidence="9">MCCC 1A06723</strain>
    </source>
</reference>
<feature type="domain" description="Multidrug resistance protein MdtA-like barrel-sandwich hybrid" evidence="6">
    <location>
        <begin position="62"/>
        <end position="228"/>
    </location>
</feature>
<dbReference type="GO" id="GO:0016020">
    <property type="term" value="C:membrane"/>
    <property type="evidence" value="ECO:0007669"/>
    <property type="project" value="InterPro"/>
</dbReference>
<dbReference type="InterPro" id="IPR058636">
    <property type="entry name" value="Beta-barrel_YknX"/>
</dbReference>
<accession>A0A501PRD1</accession>
<sequence>MLNRKTISVAVIVLVVLSGLYFLVWRPSSAADDMVYVTEALDRGSINRSIYTSGTVQPVVSVDVGSQLSGQITALYKDYNSEVRKDEIIAKIDPRSFAARVRQSEADVALADANLEKAKASLVQEQALLHQAELAFRRQKELLGRGNVSQSAYDEAEASYKTAEAAVLVARSQVKNAEAALLQSRENLEQNQLDLDRTDIRSPIDGVVIDRVVNVGQTVAASMSTPVLFTIAQDLREMQIEAEVDEADIGNIRDGNIVFFTVDAFPDLKFEGSVRQVRLAPEESQSVVTYTVIISARNEELKLLPGMTANVNIITGQRKNVLRVRNQALRYSPRDESLVVEAEPLSAPPANGSRSGPRLPEELNLTDAQQAEIDARLKELFDSNRDRIMGPPPGAAERDAMRQRMNNIFREVLTPEQFDLLEKEQNSRERPRDGVLYTRDADGRLVRYSILIGISDEDYTEIIGNPPYLSAGTEVVLREKSVRKD</sequence>
<organism evidence="8 9">
    <name type="scientific">Emcibacter nanhaiensis</name>
    <dbReference type="NCBI Taxonomy" id="1505037"/>
    <lineage>
        <taxon>Bacteria</taxon>
        <taxon>Pseudomonadati</taxon>
        <taxon>Pseudomonadota</taxon>
        <taxon>Alphaproteobacteria</taxon>
        <taxon>Emcibacterales</taxon>
        <taxon>Emcibacteraceae</taxon>
        <taxon>Emcibacter</taxon>
    </lineage>
</organism>
<evidence type="ECO:0000259" key="6">
    <source>
        <dbReference type="Pfam" id="PF25917"/>
    </source>
</evidence>
<evidence type="ECO:0000259" key="7">
    <source>
        <dbReference type="Pfam" id="PF25990"/>
    </source>
</evidence>
<dbReference type="Gene3D" id="1.10.287.470">
    <property type="entry name" value="Helix hairpin bin"/>
    <property type="match status" value="1"/>
</dbReference>
<dbReference type="EMBL" id="VFIY01000004">
    <property type="protein sequence ID" value="TPD63013.1"/>
    <property type="molecule type" value="Genomic_DNA"/>
</dbReference>
<dbReference type="Proteomes" id="UP000319148">
    <property type="component" value="Unassembled WGS sequence"/>
</dbReference>
<keyword evidence="9" id="KW-1185">Reference proteome</keyword>
<evidence type="ECO:0000256" key="3">
    <source>
        <dbReference type="ARBA" id="ARBA00023054"/>
    </source>
</evidence>
<dbReference type="Pfam" id="PF25990">
    <property type="entry name" value="Beta-barrel_YknX"/>
    <property type="match status" value="1"/>
</dbReference>
<dbReference type="Pfam" id="PF25876">
    <property type="entry name" value="HH_MFP_RND"/>
    <property type="match status" value="1"/>
</dbReference>
<dbReference type="AlphaFoldDB" id="A0A501PRD1"/>
<dbReference type="InterPro" id="IPR058625">
    <property type="entry name" value="MdtA-like_BSH"/>
</dbReference>
<protein>
    <submittedName>
        <fullName evidence="8">Efflux RND transporter periplasmic adaptor subunit</fullName>
    </submittedName>
</protein>
<feature type="domain" description="Multidrug resistance protein MdtA-like alpha-helical hairpin" evidence="5">
    <location>
        <begin position="115"/>
        <end position="182"/>
    </location>
</feature>
<evidence type="ECO:0000256" key="4">
    <source>
        <dbReference type="SAM" id="Coils"/>
    </source>
</evidence>
<dbReference type="Pfam" id="PF25917">
    <property type="entry name" value="BSH_RND"/>
    <property type="match status" value="1"/>
</dbReference>
<dbReference type="InterPro" id="IPR058624">
    <property type="entry name" value="MdtA-like_HH"/>
</dbReference>
<dbReference type="InterPro" id="IPR006143">
    <property type="entry name" value="RND_pump_MFP"/>
</dbReference>
<dbReference type="Gene3D" id="2.40.50.100">
    <property type="match status" value="1"/>
</dbReference>
<comment type="caution">
    <text evidence="8">The sequence shown here is derived from an EMBL/GenBank/DDBJ whole genome shotgun (WGS) entry which is preliminary data.</text>
</comment>
<dbReference type="NCBIfam" id="TIGR01730">
    <property type="entry name" value="RND_mfp"/>
    <property type="match status" value="1"/>
</dbReference>